<protein>
    <recommendedName>
        <fullName evidence="4">Septum formation initiator</fullName>
    </recommendedName>
</protein>
<evidence type="ECO:0000313" key="3">
    <source>
        <dbReference type="Proteomes" id="UP000230731"/>
    </source>
</evidence>
<feature type="coiled-coil region" evidence="1">
    <location>
        <begin position="23"/>
        <end position="57"/>
    </location>
</feature>
<organism evidence="2 3">
    <name type="scientific">Candidatus Andersenbacteria bacterium CG10_big_fil_rev_8_21_14_0_10_54_11</name>
    <dbReference type="NCBI Taxonomy" id="1974485"/>
    <lineage>
        <taxon>Bacteria</taxon>
        <taxon>Candidatus Anderseniibacteriota</taxon>
    </lineage>
</organism>
<comment type="caution">
    <text evidence="2">The sequence shown here is derived from an EMBL/GenBank/DDBJ whole genome shotgun (WGS) entry which is preliminary data.</text>
</comment>
<dbReference type="Proteomes" id="UP000230731">
    <property type="component" value="Unassembled WGS sequence"/>
</dbReference>
<evidence type="ECO:0000256" key="1">
    <source>
        <dbReference type="SAM" id="Coils"/>
    </source>
</evidence>
<keyword evidence="1" id="KW-0175">Coiled coil</keyword>
<reference evidence="3" key="1">
    <citation type="submission" date="2017-09" db="EMBL/GenBank/DDBJ databases">
        <title>Depth-based differentiation of microbial function through sediment-hosted aquifers and enrichment of novel symbionts in the deep terrestrial subsurface.</title>
        <authorList>
            <person name="Probst A.J."/>
            <person name="Ladd B."/>
            <person name="Jarett J.K."/>
            <person name="Geller-Mcgrath D.E."/>
            <person name="Sieber C.M.K."/>
            <person name="Emerson J.B."/>
            <person name="Anantharaman K."/>
            <person name="Thomas B.C."/>
            <person name="Malmstrom R."/>
            <person name="Stieglmeier M."/>
            <person name="Klingl A."/>
            <person name="Woyke T."/>
            <person name="Ryan C.M."/>
            <person name="Banfield J.F."/>
        </authorList>
    </citation>
    <scope>NUCLEOTIDE SEQUENCE [LARGE SCALE GENOMIC DNA]</scope>
</reference>
<name>A0A2M6X086_9BACT</name>
<accession>A0A2M6X086</accession>
<dbReference type="EMBL" id="PEZP01000006">
    <property type="protein sequence ID" value="PIT98456.1"/>
    <property type="molecule type" value="Genomic_DNA"/>
</dbReference>
<evidence type="ECO:0008006" key="4">
    <source>
        <dbReference type="Google" id="ProtNLM"/>
    </source>
</evidence>
<sequence length="132" mass="15041">MRLSPKIVIGVAGVAAALILSSLAQEMNRRLQVRREVVRLEEESRQLENRLVELEHLNQYFRTDAFQERMAREKLNYKAEGEKVVLIADPPFSEVPPVRDNAATAPVLPPVRWWRVFFGDGQEAAGSELWDG</sequence>
<dbReference type="AlphaFoldDB" id="A0A2M6X086"/>
<evidence type="ECO:0000313" key="2">
    <source>
        <dbReference type="EMBL" id="PIT98456.1"/>
    </source>
</evidence>
<gene>
    <name evidence="2" type="ORF">COT71_00590</name>
</gene>
<proteinExistence type="predicted"/>